<keyword evidence="1" id="KW-1133">Transmembrane helix</keyword>
<proteinExistence type="predicted"/>
<keyword evidence="1" id="KW-0472">Membrane</keyword>
<evidence type="ECO:0000256" key="1">
    <source>
        <dbReference type="SAM" id="Phobius"/>
    </source>
</evidence>
<dbReference type="EMBL" id="CP098755">
    <property type="protein sequence ID" value="USG65109.1"/>
    <property type="molecule type" value="Genomic_DNA"/>
</dbReference>
<protein>
    <submittedName>
        <fullName evidence="2">Uncharacterized protein</fullName>
    </submittedName>
</protein>
<name>A0ABY4WDZ1_9BACL</name>
<feature type="transmembrane region" description="Helical" evidence="1">
    <location>
        <begin position="22"/>
        <end position="42"/>
    </location>
</feature>
<dbReference type="Proteomes" id="UP001056500">
    <property type="component" value="Chromosome"/>
</dbReference>
<keyword evidence="3" id="KW-1185">Reference proteome</keyword>
<sequence>MGRYNEDEHTDYAGNGLGMRSAYYGLILGCWFIGILYVIHYFQEKF</sequence>
<accession>A0ABY4WDZ1</accession>
<dbReference type="RefSeq" id="WP_251872215.1">
    <property type="nucleotide sequence ID" value="NZ_CP098755.1"/>
</dbReference>
<organism evidence="2 3">
    <name type="scientific">Brevibacillus ruminantium</name>
    <dbReference type="NCBI Taxonomy" id="2950604"/>
    <lineage>
        <taxon>Bacteria</taxon>
        <taxon>Bacillati</taxon>
        <taxon>Bacillota</taxon>
        <taxon>Bacilli</taxon>
        <taxon>Bacillales</taxon>
        <taxon>Paenibacillaceae</taxon>
        <taxon>Brevibacillus</taxon>
    </lineage>
</organism>
<reference evidence="2" key="1">
    <citation type="submission" date="2022-06" db="EMBL/GenBank/DDBJ databases">
        <title>Genome sequencing of Brevibacillus sp. BB3-R1.</title>
        <authorList>
            <person name="Heo J."/>
            <person name="Lee D."/>
            <person name="Won M."/>
            <person name="Han B.-H."/>
            <person name="Hong S.-B."/>
            <person name="Kwon S.-W."/>
        </authorList>
    </citation>
    <scope>NUCLEOTIDE SEQUENCE</scope>
    <source>
        <strain evidence="2">BB3-R1</strain>
    </source>
</reference>
<evidence type="ECO:0000313" key="3">
    <source>
        <dbReference type="Proteomes" id="UP001056500"/>
    </source>
</evidence>
<gene>
    <name evidence="2" type="ORF">NDK47_23795</name>
</gene>
<keyword evidence="1" id="KW-0812">Transmembrane</keyword>
<evidence type="ECO:0000313" key="2">
    <source>
        <dbReference type="EMBL" id="USG65109.1"/>
    </source>
</evidence>